<dbReference type="InterPro" id="IPR000313">
    <property type="entry name" value="PWWP_dom"/>
</dbReference>
<gene>
    <name evidence="2" type="ORF">HNY73_011412</name>
</gene>
<evidence type="ECO:0000259" key="1">
    <source>
        <dbReference type="PROSITE" id="PS50812"/>
    </source>
</evidence>
<keyword evidence="3" id="KW-1185">Reference proteome</keyword>
<dbReference type="Proteomes" id="UP000807504">
    <property type="component" value="Unassembled WGS sequence"/>
</dbReference>
<dbReference type="InterPro" id="IPR042778">
    <property type="entry name" value="ZCWPW1/ZCWPW2"/>
</dbReference>
<protein>
    <submittedName>
        <fullName evidence="2">Zinc finger CW-type PWWP domain protein 1 like protein</fullName>
    </submittedName>
</protein>
<dbReference type="AlphaFoldDB" id="A0A8T0F410"/>
<reference evidence="2" key="2">
    <citation type="submission" date="2020-06" db="EMBL/GenBank/DDBJ databases">
        <authorList>
            <person name="Sheffer M."/>
        </authorList>
    </citation>
    <scope>NUCLEOTIDE SEQUENCE</scope>
</reference>
<dbReference type="Gene3D" id="2.30.30.140">
    <property type="match status" value="1"/>
</dbReference>
<evidence type="ECO:0000313" key="2">
    <source>
        <dbReference type="EMBL" id="KAF8785924.1"/>
    </source>
</evidence>
<dbReference type="SMART" id="SM00293">
    <property type="entry name" value="PWWP"/>
    <property type="match status" value="1"/>
</dbReference>
<dbReference type="SUPFAM" id="SSF63748">
    <property type="entry name" value="Tudor/PWWP/MBT"/>
    <property type="match status" value="1"/>
</dbReference>
<comment type="caution">
    <text evidence="2">The sequence shown here is derived from an EMBL/GenBank/DDBJ whole genome shotgun (WGS) entry which is preliminary data.</text>
</comment>
<feature type="domain" description="PWWP" evidence="1">
    <location>
        <begin position="23"/>
        <end position="74"/>
    </location>
</feature>
<name>A0A8T0F410_ARGBR</name>
<dbReference type="PANTHER" id="PTHR15999:SF2">
    <property type="entry name" value="ZINC FINGER CW-TYPE PWWP DOMAIN PROTEIN 1"/>
    <property type="match status" value="1"/>
</dbReference>
<accession>A0A8T0F410</accession>
<dbReference type="EMBL" id="JABXBU010000030">
    <property type="protein sequence ID" value="KAF8785924.1"/>
    <property type="molecule type" value="Genomic_DNA"/>
</dbReference>
<sequence>MMGIKQDHENSTGACCLEQKYKPGTLVWAKVFGYPYWPAMIEDDPDEGTYSKDLTTAPKYHVVSLEDPPSRAWISLTCDITWITVTSIRFFHMLPPIDKRRESLMSKVFFCAVEECCTGGREGLH</sequence>
<dbReference type="PANTHER" id="PTHR15999">
    <property type="entry name" value="ZINC FINGER CW-TYPE PWWP DOMAIN PROTEIN 1"/>
    <property type="match status" value="1"/>
</dbReference>
<evidence type="ECO:0000313" key="3">
    <source>
        <dbReference type="Proteomes" id="UP000807504"/>
    </source>
</evidence>
<proteinExistence type="predicted"/>
<dbReference type="Pfam" id="PF00855">
    <property type="entry name" value="PWWP"/>
    <property type="match status" value="1"/>
</dbReference>
<dbReference type="PROSITE" id="PS50812">
    <property type="entry name" value="PWWP"/>
    <property type="match status" value="1"/>
</dbReference>
<organism evidence="2 3">
    <name type="scientific">Argiope bruennichi</name>
    <name type="common">Wasp spider</name>
    <name type="synonym">Aranea bruennichi</name>
    <dbReference type="NCBI Taxonomy" id="94029"/>
    <lineage>
        <taxon>Eukaryota</taxon>
        <taxon>Metazoa</taxon>
        <taxon>Ecdysozoa</taxon>
        <taxon>Arthropoda</taxon>
        <taxon>Chelicerata</taxon>
        <taxon>Arachnida</taxon>
        <taxon>Araneae</taxon>
        <taxon>Araneomorphae</taxon>
        <taxon>Entelegynae</taxon>
        <taxon>Araneoidea</taxon>
        <taxon>Araneidae</taxon>
        <taxon>Argiope</taxon>
    </lineage>
</organism>
<reference evidence="2" key="1">
    <citation type="journal article" date="2020" name="bioRxiv">
        <title>Chromosome-level reference genome of the European wasp spider Argiope bruennichi: a resource for studies on range expansion and evolutionary adaptation.</title>
        <authorList>
            <person name="Sheffer M.M."/>
            <person name="Hoppe A."/>
            <person name="Krehenwinkel H."/>
            <person name="Uhl G."/>
            <person name="Kuss A.W."/>
            <person name="Jensen L."/>
            <person name="Jensen C."/>
            <person name="Gillespie R.G."/>
            <person name="Hoff K.J."/>
            <person name="Prost S."/>
        </authorList>
    </citation>
    <scope>NUCLEOTIDE SEQUENCE</scope>
</reference>